<accession>A0A212K4N3</accession>
<dbReference type="EMBL" id="FLUL01000001">
    <property type="protein sequence ID" value="SBW06602.1"/>
    <property type="molecule type" value="Genomic_DNA"/>
</dbReference>
<reference evidence="3" key="1">
    <citation type="submission" date="2016-04" db="EMBL/GenBank/DDBJ databases">
        <authorList>
            <person name="Evans L.H."/>
            <person name="Alamgir A."/>
            <person name="Owens N."/>
            <person name="Weber N.D."/>
            <person name="Virtaneva K."/>
            <person name="Barbian K."/>
            <person name="Babar A."/>
            <person name="Rosenke K."/>
        </authorList>
    </citation>
    <scope>NUCLEOTIDE SEQUENCE</scope>
    <source>
        <strain evidence="3">86-2</strain>
    </source>
</reference>
<dbReference type="SUPFAM" id="SSF55874">
    <property type="entry name" value="ATPase domain of HSP90 chaperone/DNA topoisomerase II/histidine kinase"/>
    <property type="match status" value="1"/>
</dbReference>
<dbReference type="InterPro" id="IPR010559">
    <property type="entry name" value="Sig_transdc_His_kin_internal"/>
</dbReference>
<dbReference type="GO" id="GO:0016020">
    <property type="term" value="C:membrane"/>
    <property type="evidence" value="ECO:0007669"/>
    <property type="project" value="InterPro"/>
</dbReference>
<name>A0A212K4N3_9BACT</name>
<evidence type="ECO:0000313" key="3">
    <source>
        <dbReference type="EMBL" id="SBW06602.1"/>
    </source>
</evidence>
<dbReference type="InterPro" id="IPR036890">
    <property type="entry name" value="HATPase_C_sf"/>
</dbReference>
<dbReference type="InterPro" id="IPR050640">
    <property type="entry name" value="Bact_2-comp_sensor_kinase"/>
</dbReference>
<keyword evidence="1" id="KW-0472">Membrane</keyword>
<keyword evidence="3" id="KW-0808">Transferase</keyword>
<keyword evidence="1" id="KW-0812">Transmembrane</keyword>
<gene>
    <name evidence="3" type="ORF">KL86DYS2_13002</name>
</gene>
<evidence type="ECO:0000256" key="1">
    <source>
        <dbReference type="SAM" id="Phobius"/>
    </source>
</evidence>
<feature type="transmembrane region" description="Helical" evidence="1">
    <location>
        <begin position="110"/>
        <end position="131"/>
    </location>
</feature>
<keyword evidence="1" id="KW-1133">Transmembrane helix</keyword>
<keyword evidence="3" id="KW-0418">Kinase</keyword>
<dbReference type="PANTHER" id="PTHR34220:SF7">
    <property type="entry name" value="SENSOR HISTIDINE KINASE YPDA"/>
    <property type="match status" value="1"/>
</dbReference>
<organism evidence="3">
    <name type="scientific">uncultured Dysgonomonas sp</name>
    <dbReference type="NCBI Taxonomy" id="206096"/>
    <lineage>
        <taxon>Bacteria</taxon>
        <taxon>Pseudomonadati</taxon>
        <taxon>Bacteroidota</taxon>
        <taxon>Bacteroidia</taxon>
        <taxon>Bacteroidales</taxon>
        <taxon>Dysgonomonadaceae</taxon>
        <taxon>Dysgonomonas</taxon>
        <taxon>environmental samples</taxon>
    </lineage>
</organism>
<feature type="transmembrane region" description="Helical" evidence="1">
    <location>
        <begin position="12"/>
        <end position="29"/>
    </location>
</feature>
<feature type="transmembrane region" description="Helical" evidence="1">
    <location>
        <begin position="68"/>
        <end position="90"/>
    </location>
</feature>
<feature type="domain" description="Signal transduction histidine kinase internal region" evidence="2">
    <location>
        <begin position="151"/>
        <end position="227"/>
    </location>
</feature>
<evidence type="ECO:0000259" key="2">
    <source>
        <dbReference type="Pfam" id="PF06580"/>
    </source>
</evidence>
<feature type="transmembrane region" description="Helical" evidence="1">
    <location>
        <begin position="41"/>
        <end position="59"/>
    </location>
</feature>
<dbReference type="PANTHER" id="PTHR34220">
    <property type="entry name" value="SENSOR HISTIDINE KINASE YPDA"/>
    <property type="match status" value="1"/>
</dbReference>
<dbReference type="Gene3D" id="3.30.565.10">
    <property type="entry name" value="Histidine kinase-like ATPase, C-terminal domain"/>
    <property type="match status" value="1"/>
</dbReference>
<dbReference type="Pfam" id="PF06580">
    <property type="entry name" value="His_kinase"/>
    <property type="match status" value="1"/>
</dbReference>
<sequence>MVNDRYRLLRHIVLLLGVFILIFCSGQFSEYSGVFRYIRLFFVYIVMIITFYVNMNILVPRLFFKNQYVVYIFLLLLLVVIDLFTMRYFLNHIFEPIQNVYYDKISGNGNMYQSTITIGAVILVTTMIKLFQRWVHDNEKITELNNITLTMELSELCNQINPHFLFNMLNGIKALVRTDPEKAVIVIMKLSEFLRYQLYENNEEKILLKSEIVFLTNFLDLEKLRRDNLSVDISPSKDDPLISRSIFIPPNLFTTFVENAVKHSVNIAGDESYIRINIEVEKDKLYFTCINSIDPEYIPSKGKSNGLGLANIKRRLELLYSHSHSLEINVSEKEYNVKLIIPL</sequence>
<protein>
    <submittedName>
        <fullName evidence="3">Signal transduction histidine kinase, LytS</fullName>
    </submittedName>
</protein>
<dbReference type="GO" id="GO:0000155">
    <property type="term" value="F:phosphorelay sensor kinase activity"/>
    <property type="evidence" value="ECO:0007669"/>
    <property type="project" value="InterPro"/>
</dbReference>
<dbReference type="AlphaFoldDB" id="A0A212K4N3"/>
<proteinExistence type="predicted"/>